<feature type="compositionally biased region" description="Low complexity" evidence="1">
    <location>
        <begin position="38"/>
        <end position="56"/>
    </location>
</feature>
<evidence type="ECO:0008006" key="4">
    <source>
        <dbReference type="Google" id="ProtNLM"/>
    </source>
</evidence>
<evidence type="ECO:0000256" key="1">
    <source>
        <dbReference type="SAM" id="MobiDB-lite"/>
    </source>
</evidence>
<name>A0A2N5SWL4_9BASI</name>
<comment type="caution">
    <text evidence="2">The sequence shown here is derived from an EMBL/GenBank/DDBJ whole genome shotgun (WGS) entry which is preliminary data.</text>
</comment>
<evidence type="ECO:0000313" key="3">
    <source>
        <dbReference type="Proteomes" id="UP000235388"/>
    </source>
</evidence>
<gene>
    <name evidence="2" type="ORF">PCANC_15423</name>
</gene>
<feature type="region of interest" description="Disordered" evidence="1">
    <location>
        <begin position="101"/>
        <end position="121"/>
    </location>
</feature>
<dbReference type="AlphaFoldDB" id="A0A2N5SWL4"/>
<dbReference type="EMBL" id="PGCJ01000846">
    <property type="protein sequence ID" value="PLW17622.1"/>
    <property type="molecule type" value="Genomic_DNA"/>
</dbReference>
<feature type="compositionally biased region" description="Acidic residues" evidence="1">
    <location>
        <begin position="59"/>
        <end position="68"/>
    </location>
</feature>
<dbReference type="OrthoDB" id="2506781at2759"/>
<organism evidence="2 3">
    <name type="scientific">Puccinia coronata f. sp. avenae</name>
    <dbReference type="NCBI Taxonomy" id="200324"/>
    <lineage>
        <taxon>Eukaryota</taxon>
        <taxon>Fungi</taxon>
        <taxon>Dikarya</taxon>
        <taxon>Basidiomycota</taxon>
        <taxon>Pucciniomycotina</taxon>
        <taxon>Pucciniomycetes</taxon>
        <taxon>Pucciniales</taxon>
        <taxon>Pucciniaceae</taxon>
        <taxon>Puccinia</taxon>
    </lineage>
</organism>
<keyword evidence="3" id="KW-1185">Reference proteome</keyword>
<feature type="compositionally biased region" description="Low complexity" evidence="1">
    <location>
        <begin position="69"/>
        <end position="81"/>
    </location>
</feature>
<accession>A0A2N5SWL4</accession>
<proteinExistence type="predicted"/>
<sequence>MDVDSRLGEILRQTLQEYAGRIQQSHALNLSLLPQPATTTTTTTAAPPCTQTTTFDATHDDDDDDDATAQDTSHGTTTTTSNKNTLANLLIASGSSAFYKREEPAPHSKKKQPTSNIIDAIQDPPAQPAQKLDCLGCKITGASTCILAGGYILLQNSKPPPTSSTPTSTSTPTTIATTTRPTISQHYKPFINLTRHSHSSRLVQFIGYTFIGMGIARALS</sequence>
<protein>
    <recommendedName>
        <fullName evidence="4">DUF4536 domain-containing protein</fullName>
    </recommendedName>
</protein>
<feature type="region of interest" description="Disordered" evidence="1">
    <location>
        <begin position="38"/>
        <end position="81"/>
    </location>
</feature>
<evidence type="ECO:0000313" key="2">
    <source>
        <dbReference type="EMBL" id="PLW17622.1"/>
    </source>
</evidence>
<reference evidence="2 3" key="1">
    <citation type="submission" date="2017-11" db="EMBL/GenBank/DDBJ databases">
        <title>De novo assembly and phasing of dikaryotic genomes from two isolates of Puccinia coronata f. sp. avenae, the causal agent of oat crown rust.</title>
        <authorList>
            <person name="Miller M.E."/>
            <person name="Zhang Y."/>
            <person name="Omidvar V."/>
            <person name="Sperschneider J."/>
            <person name="Schwessinger B."/>
            <person name="Raley C."/>
            <person name="Palmer J.M."/>
            <person name="Garnica D."/>
            <person name="Upadhyaya N."/>
            <person name="Rathjen J."/>
            <person name="Taylor J.M."/>
            <person name="Park R.F."/>
            <person name="Dodds P.N."/>
            <person name="Hirsch C.D."/>
            <person name="Kianian S.F."/>
            <person name="Figueroa M."/>
        </authorList>
    </citation>
    <scope>NUCLEOTIDE SEQUENCE [LARGE SCALE GENOMIC DNA]</scope>
    <source>
        <strain evidence="2">12NC29</strain>
    </source>
</reference>
<dbReference type="Proteomes" id="UP000235388">
    <property type="component" value="Unassembled WGS sequence"/>
</dbReference>